<dbReference type="SUPFAM" id="SSF102588">
    <property type="entry name" value="LmbE-like"/>
    <property type="match status" value="1"/>
</dbReference>
<gene>
    <name evidence="2" type="ORF">TL08_05850</name>
</gene>
<dbReference type="Pfam" id="PF02585">
    <property type="entry name" value="PIG-L"/>
    <property type="match status" value="1"/>
</dbReference>
<reference evidence="3" key="1">
    <citation type="submission" date="2016-03" db="EMBL/GenBank/DDBJ databases">
        <title>Complete genome sequence of the type strain Actinoalloteichus hymeniacidonis DSM 45092.</title>
        <authorList>
            <person name="Schaffert L."/>
            <person name="Albersmeier A."/>
            <person name="Winkler A."/>
            <person name="Kalinowski J."/>
            <person name="Zotchev S."/>
            <person name="Ruckert C."/>
        </authorList>
    </citation>
    <scope>NUCLEOTIDE SEQUENCE [LARGE SCALE GENOMIC DNA]</scope>
    <source>
        <strain evidence="3">HPA177(T) (DSM 45092(T))</strain>
    </source>
</reference>
<dbReference type="RefSeq" id="WP_069847154.1">
    <property type="nucleotide sequence ID" value="NZ_CP014859.1"/>
</dbReference>
<dbReference type="EMBL" id="CP014859">
    <property type="protein sequence ID" value="AOS61995.1"/>
    <property type="molecule type" value="Genomic_DNA"/>
</dbReference>
<keyword evidence="3" id="KW-1185">Reference proteome</keyword>
<dbReference type="InterPro" id="IPR024078">
    <property type="entry name" value="LmbE-like_dom_sf"/>
</dbReference>
<keyword evidence="1" id="KW-0862">Zinc</keyword>
<dbReference type="GO" id="GO:0016137">
    <property type="term" value="P:glycoside metabolic process"/>
    <property type="evidence" value="ECO:0007669"/>
    <property type="project" value="UniProtKB-ARBA"/>
</dbReference>
<dbReference type="AlphaFoldDB" id="A0AAC9MX57"/>
<proteinExistence type="predicted"/>
<name>A0AAC9MX57_9PSEU</name>
<evidence type="ECO:0000313" key="3">
    <source>
        <dbReference type="Proteomes" id="UP000095210"/>
    </source>
</evidence>
<evidence type="ECO:0000256" key="1">
    <source>
        <dbReference type="ARBA" id="ARBA00022833"/>
    </source>
</evidence>
<organism evidence="2 3">
    <name type="scientific">Actinoalloteichus hymeniacidonis</name>
    <dbReference type="NCBI Taxonomy" id="340345"/>
    <lineage>
        <taxon>Bacteria</taxon>
        <taxon>Bacillati</taxon>
        <taxon>Actinomycetota</taxon>
        <taxon>Actinomycetes</taxon>
        <taxon>Pseudonocardiales</taxon>
        <taxon>Pseudonocardiaceae</taxon>
        <taxon>Actinoalloteichus</taxon>
    </lineage>
</organism>
<accession>A0AAC9MX57</accession>
<evidence type="ECO:0008006" key="4">
    <source>
        <dbReference type="Google" id="ProtNLM"/>
    </source>
</evidence>
<protein>
    <recommendedName>
        <fullName evidence="4">LmbE-like protein</fullName>
    </recommendedName>
</protein>
<dbReference type="KEGG" id="ahm:TL08_05850"/>
<evidence type="ECO:0000313" key="2">
    <source>
        <dbReference type="EMBL" id="AOS61995.1"/>
    </source>
</evidence>
<dbReference type="InterPro" id="IPR003737">
    <property type="entry name" value="GlcNAc_PI_deacetylase-related"/>
</dbReference>
<dbReference type="Gene3D" id="3.40.50.10320">
    <property type="entry name" value="LmbE-like"/>
    <property type="match status" value="1"/>
</dbReference>
<sequence>MTDRILLLSPHPDDIAWSLGGLTARLRAVDAELRVITFFGRSRYAPGHPTHGTVDAVPVRAAEEDAWATLVGTRIRRADLPDASLRGFDDDTEMGAVPEDDIVARIAGLLDTAIEEFRPDLLLAPLAIGGHVDHAAVRRAVQPWEARESGERPEVLWYEDLPYAAQAVAVHTGHPLVVDIAAHWQAKELGVRCFPSQQPEEVLPVLRRHAAEVAGERIWASDPTTIKRLATLIDEPARRQLSPAGPRAGTTTVR</sequence>
<dbReference type="Proteomes" id="UP000095210">
    <property type="component" value="Chromosome"/>
</dbReference>